<gene>
    <name evidence="1" type="ORF">SAMN05216469_10777</name>
</gene>
<sequence>MINKKNICIISAAVLLIICSVLFCISHKTNIKYNDWSVLGHTFNEVEQKYGKFDLDYGREKAYCISAKNSNGNLPYDPKYYWMESDESGVIVKVYVESKPGG</sequence>
<reference evidence="1 2" key="1">
    <citation type="submission" date="2016-10" db="EMBL/GenBank/DDBJ databases">
        <authorList>
            <person name="de Groot N.N."/>
        </authorList>
    </citation>
    <scope>NUCLEOTIDE SEQUENCE [LARGE SCALE GENOMIC DNA]</scope>
    <source>
        <strain evidence="1 2">KH2T6</strain>
    </source>
</reference>
<evidence type="ECO:0000313" key="2">
    <source>
        <dbReference type="Proteomes" id="UP000186015"/>
    </source>
</evidence>
<proteinExistence type="predicted"/>
<accession>A0A1H7KRT9</accession>
<dbReference type="RefSeq" id="WP_074833132.1">
    <property type="nucleotide sequence ID" value="NZ_FOAT01000007.1"/>
</dbReference>
<name>A0A1H7KRT9_RUMAL</name>
<organism evidence="1 2">
    <name type="scientific">Ruminococcus albus</name>
    <dbReference type="NCBI Taxonomy" id="1264"/>
    <lineage>
        <taxon>Bacteria</taxon>
        <taxon>Bacillati</taxon>
        <taxon>Bacillota</taxon>
        <taxon>Clostridia</taxon>
        <taxon>Eubacteriales</taxon>
        <taxon>Oscillospiraceae</taxon>
        <taxon>Ruminococcus</taxon>
    </lineage>
</organism>
<dbReference type="EMBL" id="FOAT01000007">
    <property type="protein sequence ID" value="SEK89519.1"/>
    <property type="molecule type" value="Genomic_DNA"/>
</dbReference>
<protein>
    <submittedName>
        <fullName evidence="1">Uncharacterized protein</fullName>
    </submittedName>
</protein>
<dbReference type="OrthoDB" id="2085358at2"/>
<dbReference type="AlphaFoldDB" id="A0A1H7KRT9"/>
<evidence type="ECO:0000313" key="1">
    <source>
        <dbReference type="EMBL" id="SEK89519.1"/>
    </source>
</evidence>
<dbReference type="Proteomes" id="UP000186015">
    <property type="component" value="Unassembled WGS sequence"/>
</dbReference>